<comment type="catalytic activity">
    <reaction evidence="9">
        <text>GMP + ATP = GDP + ADP</text>
        <dbReference type="Rhea" id="RHEA:20780"/>
        <dbReference type="ChEBI" id="CHEBI:30616"/>
        <dbReference type="ChEBI" id="CHEBI:58115"/>
        <dbReference type="ChEBI" id="CHEBI:58189"/>
        <dbReference type="ChEBI" id="CHEBI:456216"/>
        <dbReference type="EC" id="2.7.4.8"/>
    </reaction>
</comment>
<dbReference type="InterPro" id="IPR008144">
    <property type="entry name" value="Guanylate_kin-like_dom"/>
</dbReference>
<dbReference type="PANTHER" id="PTHR23117:SF13">
    <property type="entry name" value="GUANYLATE KINASE"/>
    <property type="match status" value="1"/>
</dbReference>
<dbReference type="GO" id="GO:0005524">
    <property type="term" value="F:ATP binding"/>
    <property type="evidence" value="ECO:0007669"/>
    <property type="project" value="UniProtKB-UniRule"/>
</dbReference>
<keyword evidence="5 9" id="KW-0547">Nucleotide-binding</keyword>
<dbReference type="InterPro" id="IPR020590">
    <property type="entry name" value="Guanylate_kinase_CS"/>
</dbReference>
<comment type="similarity">
    <text evidence="1 9">Belongs to the guanylate kinase family.</text>
</comment>
<dbReference type="HAMAP" id="MF_00328">
    <property type="entry name" value="Guanylate_kinase"/>
    <property type="match status" value="1"/>
</dbReference>
<dbReference type="AlphaFoldDB" id="A0A1M7SGB8"/>
<accession>A0A1M7SGB8</accession>
<dbReference type="PROSITE" id="PS00856">
    <property type="entry name" value="GUANYLATE_KINASE_1"/>
    <property type="match status" value="1"/>
</dbReference>
<name>A0A1M7SGB8_9BACT</name>
<dbReference type="OrthoDB" id="9808150at2"/>
<dbReference type="EMBL" id="FRDI01000003">
    <property type="protein sequence ID" value="SHN57382.1"/>
    <property type="molecule type" value="Genomic_DNA"/>
</dbReference>
<evidence type="ECO:0000259" key="10">
    <source>
        <dbReference type="PROSITE" id="PS50052"/>
    </source>
</evidence>
<evidence type="ECO:0000256" key="4">
    <source>
        <dbReference type="ARBA" id="ARBA00022679"/>
    </source>
</evidence>
<keyword evidence="7 9" id="KW-0067">ATP-binding</keyword>
<dbReference type="PROSITE" id="PS50052">
    <property type="entry name" value="GUANYLATE_KINASE_2"/>
    <property type="match status" value="1"/>
</dbReference>
<comment type="function">
    <text evidence="9">Essential for recycling GMP and indirectly, cGMP.</text>
</comment>
<dbReference type="CDD" id="cd00071">
    <property type="entry name" value="GMPK"/>
    <property type="match status" value="1"/>
</dbReference>
<keyword evidence="4 9" id="KW-0808">Transferase</keyword>
<evidence type="ECO:0000313" key="12">
    <source>
        <dbReference type="Proteomes" id="UP000186469"/>
    </source>
</evidence>
<proteinExistence type="inferred from homology"/>
<feature type="binding site" evidence="9">
    <location>
        <begin position="15"/>
        <end position="22"/>
    </location>
    <ligand>
        <name>ATP</name>
        <dbReference type="ChEBI" id="CHEBI:30616"/>
    </ligand>
</feature>
<protein>
    <recommendedName>
        <fullName evidence="3 9">Guanylate kinase</fullName>
        <ecNumber evidence="2 9">2.7.4.8</ecNumber>
    </recommendedName>
    <alternativeName>
        <fullName evidence="8 9">GMP kinase</fullName>
    </alternativeName>
</protein>
<sequence>MNTVDRKGIALIICAPSGAGKTTLTKRLLSEFPRFVFSVSYTTRPPRPHEVHGKDYYFVTKEEFSNLINENYFAEWATVHGNYYGTPLQNTINTLADGNDILFDVDVQGARQIKASLKNLGRYVFVLPPSRRVLEQRLRSRGTDSDEVIARRLSVVTKEIADAPLFDCVIINDDIKTAYDELRSAYIAATLAPVCRSHFLNDLLKQWS</sequence>
<organism evidence="11 12">
    <name type="scientific">Desulfovibrio litoralis DSM 11393</name>
    <dbReference type="NCBI Taxonomy" id="1121455"/>
    <lineage>
        <taxon>Bacteria</taxon>
        <taxon>Pseudomonadati</taxon>
        <taxon>Thermodesulfobacteriota</taxon>
        <taxon>Desulfovibrionia</taxon>
        <taxon>Desulfovibrionales</taxon>
        <taxon>Desulfovibrionaceae</taxon>
        <taxon>Desulfovibrio</taxon>
    </lineage>
</organism>
<dbReference type="SUPFAM" id="SSF52540">
    <property type="entry name" value="P-loop containing nucleoside triphosphate hydrolases"/>
    <property type="match status" value="1"/>
</dbReference>
<evidence type="ECO:0000256" key="2">
    <source>
        <dbReference type="ARBA" id="ARBA00012961"/>
    </source>
</evidence>
<dbReference type="SMART" id="SM00072">
    <property type="entry name" value="GuKc"/>
    <property type="match status" value="1"/>
</dbReference>
<feature type="domain" description="Guanylate kinase-like" evidence="10">
    <location>
        <begin position="8"/>
        <end position="187"/>
    </location>
</feature>
<dbReference type="Gene3D" id="3.30.63.10">
    <property type="entry name" value="Guanylate Kinase phosphate binding domain"/>
    <property type="match status" value="1"/>
</dbReference>
<dbReference type="RefSeq" id="WP_072696575.1">
    <property type="nucleotide sequence ID" value="NZ_FRDI01000003.1"/>
</dbReference>
<gene>
    <name evidence="9" type="primary">gmk</name>
    <name evidence="11" type="ORF">SAMN02745728_00899</name>
</gene>
<dbReference type="NCBIfam" id="TIGR03263">
    <property type="entry name" value="guanyl_kin"/>
    <property type="match status" value="1"/>
</dbReference>
<dbReference type="Gene3D" id="3.40.50.300">
    <property type="entry name" value="P-loop containing nucleotide triphosphate hydrolases"/>
    <property type="match status" value="2"/>
</dbReference>
<dbReference type="InterPro" id="IPR008145">
    <property type="entry name" value="GK/Ca_channel_bsu"/>
</dbReference>
<dbReference type="GO" id="GO:0005829">
    <property type="term" value="C:cytosol"/>
    <property type="evidence" value="ECO:0007669"/>
    <property type="project" value="TreeGrafter"/>
</dbReference>
<dbReference type="FunFam" id="3.30.63.10:FF:000002">
    <property type="entry name" value="Guanylate kinase 1"/>
    <property type="match status" value="1"/>
</dbReference>
<evidence type="ECO:0000256" key="7">
    <source>
        <dbReference type="ARBA" id="ARBA00022840"/>
    </source>
</evidence>
<evidence type="ECO:0000256" key="8">
    <source>
        <dbReference type="ARBA" id="ARBA00030128"/>
    </source>
</evidence>
<dbReference type="Proteomes" id="UP000186469">
    <property type="component" value="Unassembled WGS sequence"/>
</dbReference>
<dbReference type="GO" id="GO:0004385">
    <property type="term" value="F:GMP kinase activity"/>
    <property type="evidence" value="ECO:0007669"/>
    <property type="project" value="UniProtKB-UniRule"/>
</dbReference>
<evidence type="ECO:0000256" key="1">
    <source>
        <dbReference type="ARBA" id="ARBA00005790"/>
    </source>
</evidence>
<dbReference type="InterPro" id="IPR027417">
    <property type="entry name" value="P-loop_NTPase"/>
</dbReference>
<evidence type="ECO:0000256" key="3">
    <source>
        <dbReference type="ARBA" id="ARBA00016296"/>
    </source>
</evidence>
<evidence type="ECO:0000256" key="6">
    <source>
        <dbReference type="ARBA" id="ARBA00022777"/>
    </source>
</evidence>
<evidence type="ECO:0000313" key="11">
    <source>
        <dbReference type="EMBL" id="SHN57382.1"/>
    </source>
</evidence>
<dbReference type="PANTHER" id="PTHR23117">
    <property type="entry name" value="GUANYLATE KINASE-RELATED"/>
    <property type="match status" value="1"/>
</dbReference>
<dbReference type="EC" id="2.7.4.8" evidence="2 9"/>
<keyword evidence="9" id="KW-0963">Cytoplasm</keyword>
<keyword evidence="12" id="KW-1185">Reference proteome</keyword>
<evidence type="ECO:0000256" key="9">
    <source>
        <dbReference type="HAMAP-Rule" id="MF_00328"/>
    </source>
</evidence>
<keyword evidence="6 9" id="KW-0418">Kinase</keyword>
<dbReference type="InterPro" id="IPR017665">
    <property type="entry name" value="Guanylate_kinase"/>
</dbReference>
<reference evidence="11 12" key="1">
    <citation type="submission" date="2016-12" db="EMBL/GenBank/DDBJ databases">
        <authorList>
            <person name="Song W.-J."/>
            <person name="Kurnit D.M."/>
        </authorList>
    </citation>
    <scope>NUCLEOTIDE SEQUENCE [LARGE SCALE GENOMIC DNA]</scope>
    <source>
        <strain evidence="11 12">DSM 11393</strain>
    </source>
</reference>
<dbReference type="STRING" id="1121455.SAMN02745728_00899"/>
<comment type="subcellular location">
    <subcellularLocation>
        <location evidence="9">Cytoplasm</location>
    </subcellularLocation>
</comment>
<dbReference type="Pfam" id="PF00625">
    <property type="entry name" value="Guanylate_kin"/>
    <property type="match status" value="1"/>
</dbReference>
<evidence type="ECO:0000256" key="5">
    <source>
        <dbReference type="ARBA" id="ARBA00022741"/>
    </source>
</evidence>